<sequence length="124" mass="14382">MSLLESLRSSSTRNPLIKEVKDFYRHLLSKAGFYFHGFPPMLALPEMNWQTNLQSRLQILDDQLFMLMCDLPSISGAIASGRKWNMETNNKLHVIKPVLSYWVTKLNRRCDVLTELRIGHTTDT</sequence>
<name>A0A4Y2D5U8_ARAVE</name>
<reference evidence="1 2" key="1">
    <citation type="journal article" date="2019" name="Sci. Rep.">
        <title>Orb-weaving spider Araneus ventricosus genome elucidates the spidroin gene catalogue.</title>
        <authorList>
            <person name="Kono N."/>
            <person name="Nakamura H."/>
            <person name="Ohtoshi R."/>
            <person name="Moran D.A.P."/>
            <person name="Shinohara A."/>
            <person name="Yoshida Y."/>
            <person name="Fujiwara M."/>
            <person name="Mori M."/>
            <person name="Tomita M."/>
            <person name="Arakawa K."/>
        </authorList>
    </citation>
    <scope>NUCLEOTIDE SEQUENCE [LARGE SCALE GENOMIC DNA]</scope>
</reference>
<evidence type="ECO:0000313" key="2">
    <source>
        <dbReference type="Proteomes" id="UP000499080"/>
    </source>
</evidence>
<keyword evidence="2" id="KW-1185">Reference proteome</keyword>
<proteinExistence type="predicted"/>
<dbReference type="EMBL" id="BGPR01000308">
    <property type="protein sequence ID" value="GBM12061.1"/>
    <property type="molecule type" value="Genomic_DNA"/>
</dbReference>
<accession>A0A4Y2D5U8</accession>
<organism evidence="1 2">
    <name type="scientific">Araneus ventricosus</name>
    <name type="common">Orbweaver spider</name>
    <name type="synonym">Epeira ventricosa</name>
    <dbReference type="NCBI Taxonomy" id="182803"/>
    <lineage>
        <taxon>Eukaryota</taxon>
        <taxon>Metazoa</taxon>
        <taxon>Ecdysozoa</taxon>
        <taxon>Arthropoda</taxon>
        <taxon>Chelicerata</taxon>
        <taxon>Arachnida</taxon>
        <taxon>Araneae</taxon>
        <taxon>Araneomorphae</taxon>
        <taxon>Entelegynae</taxon>
        <taxon>Araneoidea</taxon>
        <taxon>Araneidae</taxon>
        <taxon>Araneus</taxon>
    </lineage>
</organism>
<protein>
    <submittedName>
        <fullName evidence="1">Uncharacterized protein</fullName>
    </submittedName>
</protein>
<evidence type="ECO:0000313" key="1">
    <source>
        <dbReference type="EMBL" id="GBM12061.1"/>
    </source>
</evidence>
<comment type="caution">
    <text evidence="1">The sequence shown here is derived from an EMBL/GenBank/DDBJ whole genome shotgun (WGS) entry which is preliminary data.</text>
</comment>
<dbReference type="AlphaFoldDB" id="A0A4Y2D5U8"/>
<dbReference type="Proteomes" id="UP000499080">
    <property type="component" value="Unassembled WGS sequence"/>
</dbReference>
<gene>
    <name evidence="1" type="ORF">AVEN_245466_1</name>
</gene>